<evidence type="ECO:0000313" key="2">
    <source>
        <dbReference type="EMBL" id="GEL97973.1"/>
    </source>
</evidence>
<keyword evidence="1" id="KW-0472">Membrane</keyword>
<dbReference type="RefSeq" id="WP_146845523.1">
    <property type="nucleotide sequence ID" value="NZ_BJWH01000006.1"/>
</dbReference>
<keyword evidence="3" id="KW-1185">Reference proteome</keyword>
<dbReference type="Proteomes" id="UP000321049">
    <property type="component" value="Unassembled WGS sequence"/>
</dbReference>
<feature type="transmembrane region" description="Helical" evidence="1">
    <location>
        <begin position="110"/>
        <end position="137"/>
    </location>
</feature>
<gene>
    <name evidence="2" type="ORF">CTE05_15200</name>
</gene>
<evidence type="ECO:0000256" key="1">
    <source>
        <dbReference type="SAM" id="Phobius"/>
    </source>
</evidence>
<protein>
    <recommendedName>
        <fullName evidence="4">Aromatic ring-opening dioxygenase LigA</fullName>
    </recommendedName>
</protein>
<dbReference type="AlphaFoldDB" id="A0A511JJZ6"/>
<reference evidence="2 3" key="1">
    <citation type="submission" date="2019-07" db="EMBL/GenBank/DDBJ databases">
        <title>Whole genome shotgun sequence of Cellulomonas terrae NBRC 100819.</title>
        <authorList>
            <person name="Hosoyama A."/>
            <person name="Uohara A."/>
            <person name="Ohji S."/>
            <person name="Ichikawa N."/>
        </authorList>
    </citation>
    <scope>NUCLEOTIDE SEQUENCE [LARGE SCALE GENOMIC DNA]</scope>
    <source>
        <strain evidence="2 3">NBRC 100819</strain>
    </source>
</reference>
<dbReference type="OrthoDB" id="5243687at2"/>
<evidence type="ECO:0000313" key="3">
    <source>
        <dbReference type="Proteomes" id="UP000321049"/>
    </source>
</evidence>
<evidence type="ECO:0008006" key="4">
    <source>
        <dbReference type="Google" id="ProtNLM"/>
    </source>
</evidence>
<accession>A0A511JJZ6</accession>
<feature type="transmembrane region" description="Helical" evidence="1">
    <location>
        <begin position="12"/>
        <end position="35"/>
    </location>
</feature>
<dbReference type="EMBL" id="BJWH01000006">
    <property type="protein sequence ID" value="GEL97973.1"/>
    <property type="molecule type" value="Genomic_DNA"/>
</dbReference>
<proteinExistence type="predicted"/>
<comment type="caution">
    <text evidence="2">The sequence shown here is derived from an EMBL/GenBank/DDBJ whole genome shotgun (WGS) entry which is preliminary data.</text>
</comment>
<organism evidence="2 3">
    <name type="scientific">Cellulomonas terrae</name>
    <dbReference type="NCBI Taxonomy" id="311234"/>
    <lineage>
        <taxon>Bacteria</taxon>
        <taxon>Bacillati</taxon>
        <taxon>Actinomycetota</taxon>
        <taxon>Actinomycetes</taxon>
        <taxon>Micrococcales</taxon>
        <taxon>Cellulomonadaceae</taxon>
        <taxon>Cellulomonas</taxon>
    </lineage>
</organism>
<keyword evidence="1" id="KW-1133">Transmembrane helix</keyword>
<sequence>MSTQLVAPSNRFVRISGLLAIIAGAVFIIAGGVTWSAVSSHLAAENITVSEDAAAFGGQTVDTPWEAFAQADIINHHALDATGGKTYAELDKEDPLRAVAMNGSFLRASLFTSVVAFGVAALVVGIGAVFALVGFALRRLAPVAPVLPATADENRLASV</sequence>
<name>A0A511JJZ6_9CELL</name>
<keyword evidence="1" id="KW-0812">Transmembrane</keyword>